<evidence type="ECO:0000313" key="7">
    <source>
        <dbReference type="Proteomes" id="UP001397290"/>
    </source>
</evidence>
<comment type="caution">
    <text evidence="6">The sequence shown here is derived from an EMBL/GenBank/DDBJ whole genome shotgun (WGS) entry which is preliminary data.</text>
</comment>
<keyword evidence="2" id="KW-0804">Transcription</keyword>
<feature type="domain" description="Xylanolytic transcriptional activator regulatory" evidence="5">
    <location>
        <begin position="247"/>
        <end position="322"/>
    </location>
</feature>
<dbReference type="PANTHER" id="PTHR47424">
    <property type="entry name" value="REGULATORY PROTEIN GAL4"/>
    <property type="match status" value="1"/>
</dbReference>
<dbReference type="EMBL" id="JAAHCF010000037">
    <property type="protein sequence ID" value="KAK8149788.1"/>
    <property type="molecule type" value="Genomic_DNA"/>
</dbReference>
<dbReference type="GO" id="GO:0008270">
    <property type="term" value="F:zinc ion binding"/>
    <property type="evidence" value="ECO:0007669"/>
    <property type="project" value="InterPro"/>
</dbReference>
<keyword evidence="1" id="KW-0805">Transcription regulation</keyword>
<dbReference type="GO" id="GO:0000978">
    <property type="term" value="F:RNA polymerase II cis-regulatory region sequence-specific DNA binding"/>
    <property type="evidence" value="ECO:0007669"/>
    <property type="project" value="TreeGrafter"/>
</dbReference>
<keyword evidence="3" id="KW-0539">Nucleus</keyword>
<feature type="region of interest" description="Disordered" evidence="4">
    <location>
        <begin position="88"/>
        <end position="112"/>
    </location>
</feature>
<feature type="compositionally biased region" description="Polar residues" evidence="4">
    <location>
        <begin position="89"/>
        <end position="105"/>
    </location>
</feature>
<dbReference type="CDD" id="cd12148">
    <property type="entry name" value="fungal_TF_MHR"/>
    <property type="match status" value="1"/>
</dbReference>
<gene>
    <name evidence="6" type="ORF">G3M48_005541</name>
</gene>
<dbReference type="GO" id="GO:0000435">
    <property type="term" value="P:positive regulation of transcription from RNA polymerase II promoter by galactose"/>
    <property type="evidence" value="ECO:0007669"/>
    <property type="project" value="TreeGrafter"/>
</dbReference>
<dbReference type="PANTHER" id="PTHR47424:SF4">
    <property type="entry name" value="ZN(II)2CYS6 TRANSCRIPTION FACTOR (EUROFUNG)"/>
    <property type="match status" value="1"/>
</dbReference>
<protein>
    <recommendedName>
        <fullName evidence="5">Xylanolytic transcriptional activator regulatory domain-containing protein</fullName>
    </recommendedName>
</protein>
<dbReference type="InterPro" id="IPR007219">
    <property type="entry name" value="XnlR_reg_dom"/>
</dbReference>
<evidence type="ECO:0000259" key="5">
    <source>
        <dbReference type="SMART" id="SM00906"/>
    </source>
</evidence>
<dbReference type="InterPro" id="IPR051127">
    <property type="entry name" value="Fungal_SecMet_Regulators"/>
</dbReference>
<accession>A0AAW0S683</accession>
<sequence>MRQKQTHQSQQGFQNDSQQCLEENLQVRERAQSLWSGFTTATQREVQEVTQNNSTSHENVYLPTEASVGSSTGAAFLQQIEDALEGGHSLQQPQAISRTTSTTTLPRIRHSPSGDATYPEVDFVLPTKRTADELFETFWQFVDPIFPWLDKPAMSQAYETLWANDKQMQIDARMFHCILNLIFALACELGSFQGPGSKPSAKSAGIFYSRAEQLMLCNLMELNSFENIQVLLLSALWQQNNCTPQRCLQSISLAIHIAQSIGLHLPAMIDGLTDLRDRQLARRVWHGCVILDKQAAMIFGSALKIPQTLAMVADYPATSPAQASVPANPQISSFYSAYCQLHHILGHVLELFYLTKCKASLGSSENAKRNNGIYMLIKLVPEVVRIESDLLSWRQHLPRQLLPESRPRGISQENIISRQANALQARHLCVRLLLLRPFLDPARSEIVAQNPAMIRNADCSITASIEKQCQLNCVDTARDLIGYLRREPERPLQLRSSGHGSQPFRRYIILYTYIAATVIIAAHLFPVLSEHVSSAELDNLIESACSILEVYDSSTKIARLYIVTLQRANEKVKRRRMCEVPTRTDSTSVAAAPPVVDAQDIEQPQQVEDEVSSALDFDFLDALSPDNSSSAWNNWFFSNVALDSNISL</sequence>
<organism evidence="6 7">
    <name type="scientific">Beauveria asiatica</name>
    <dbReference type="NCBI Taxonomy" id="1069075"/>
    <lineage>
        <taxon>Eukaryota</taxon>
        <taxon>Fungi</taxon>
        <taxon>Dikarya</taxon>
        <taxon>Ascomycota</taxon>
        <taxon>Pezizomycotina</taxon>
        <taxon>Sordariomycetes</taxon>
        <taxon>Hypocreomycetidae</taxon>
        <taxon>Hypocreales</taxon>
        <taxon>Cordycipitaceae</taxon>
        <taxon>Beauveria</taxon>
    </lineage>
</organism>
<keyword evidence="7" id="KW-1185">Reference proteome</keyword>
<name>A0AAW0S683_9HYPO</name>
<dbReference type="GO" id="GO:0006351">
    <property type="term" value="P:DNA-templated transcription"/>
    <property type="evidence" value="ECO:0007669"/>
    <property type="project" value="InterPro"/>
</dbReference>
<dbReference type="GO" id="GO:0005634">
    <property type="term" value="C:nucleus"/>
    <property type="evidence" value="ECO:0007669"/>
    <property type="project" value="TreeGrafter"/>
</dbReference>
<evidence type="ECO:0000256" key="4">
    <source>
        <dbReference type="SAM" id="MobiDB-lite"/>
    </source>
</evidence>
<reference evidence="6 7" key="1">
    <citation type="submission" date="2020-02" db="EMBL/GenBank/DDBJ databases">
        <title>Comparative genomics of the hypocrealean fungal genus Beauvera.</title>
        <authorList>
            <person name="Showalter D.N."/>
            <person name="Bushley K.E."/>
            <person name="Rehner S.A."/>
        </authorList>
    </citation>
    <scope>NUCLEOTIDE SEQUENCE [LARGE SCALE GENOMIC DNA]</scope>
    <source>
        <strain evidence="6 7">ARSEF4384</strain>
    </source>
</reference>
<proteinExistence type="predicted"/>
<dbReference type="GO" id="GO:0000981">
    <property type="term" value="F:DNA-binding transcription factor activity, RNA polymerase II-specific"/>
    <property type="evidence" value="ECO:0007669"/>
    <property type="project" value="TreeGrafter"/>
</dbReference>
<evidence type="ECO:0000313" key="6">
    <source>
        <dbReference type="EMBL" id="KAK8149788.1"/>
    </source>
</evidence>
<dbReference type="Proteomes" id="UP001397290">
    <property type="component" value="Unassembled WGS sequence"/>
</dbReference>
<evidence type="ECO:0000256" key="2">
    <source>
        <dbReference type="ARBA" id="ARBA00023163"/>
    </source>
</evidence>
<dbReference type="Pfam" id="PF04082">
    <property type="entry name" value="Fungal_trans"/>
    <property type="match status" value="1"/>
</dbReference>
<evidence type="ECO:0000256" key="1">
    <source>
        <dbReference type="ARBA" id="ARBA00023015"/>
    </source>
</evidence>
<evidence type="ECO:0000256" key="3">
    <source>
        <dbReference type="ARBA" id="ARBA00023242"/>
    </source>
</evidence>
<dbReference type="SMART" id="SM00906">
    <property type="entry name" value="Fungal_trans"/>
    <property type="match status" value="1"/>
</dbReference>
<dbReference type="AlphaFoldDB" id="A0AAW0S683"/>